<accession>A0ACC4BQ21</accession>
<gene>
    <name evidence="1" type="ORF">D5086_018352</name>
</gene>
<dbReference type="EMBL" id="RCHU02000009">
    <property type="protein sequence ID" value="KAL3580517.1"/>
    <property type="molecule type" value="Genomic_DNA"/>
</dbReference>
<name>A0ACC4BQ21_POPAL</name>
<dbReference type="Proteomes" id="UP000309997">
    <property type="component" value="Unassembled WGS sequence"/>
</dbReference>
<keyword evidence="2" id="KW-1185">Reference proteome</keyword>
<comment type="caution">
    <text evidence="1">The sequence shown here is derived from an EMBL/GenBank/DDBJ whole genome shotgun (WGS) entry which is preliminary data.</text>
</comment>
<proteinExistence type="predicted"/>
<evidence type="ECO:0000313" key="2">
    <source>
        <dbReference type="Proteomes" id="UP000309997"/>
    </source>
</evidence>
<reference evidence="1 2" key="1">
    <citation type="journal article" date="2024" name="Plant Biotechnol. J.">
        <title>Genome and CRISPR/Cas9 system of a widespread forest tree (Populus alba) in the world.</title>
        <authorList>
            <person name="Liu Y.J."/>
            <person name="Jiang P.F."/>
            <person name="Han X.M."/>
            <person name="Li X.Y."/>
            <person name="Wang H.M."/>
            <person name="Wang Y.J."/>
            <person name="Wang X.X."/>
            <person name="Zeng Q.Y."/>
        </authorList>
    </citation>
    <scope>NUCLEOTIDE SEQUENCE [LARGE SCALE GENOMIC DNA]</scope>
    <source>
        <strain evidence="2">cv. PAL-ZL1</strain>
    </source>
</reference>
<evidence type="ECO:0000313" key="1">
    <source>
        <dbReference type="EMBL" id="KAL3580517.1"/>
    </source>
</evidence>
<sequence>MDSEMGQYWVYGWALGLPYPSLCFGTRDKESPIKFTNLGLSGLSVSSRHSMSLKKQPILGSDPKSEAQPLRWLKRSSKHKPSRDPIYLNTPITFYWARDPLSDHKASCMGLHIPTSEKQFVFVFSGTFIQELTSKEIECFPENFRKAVRHFRTKVVKNGNIPIFLTFYSSIPDWNNEGKVHLQYHFVKIGSVGLQNSKIDPPQYREPRDVNAYILHEERAENLRTIYSEIRKTDFFSEIKVIC</sequence>
<protein>
    <submittedName>
        <fullName evidence="1">Uncharacterized protein</fullName>
    </submittedName>
</protein>
<organism evidence="1 2">
    <name type="scientific">Populus alba</name>
    <name type="common">White poplar</name>
    <dbReference type="NCBI Taxonomy" id="43335"/>
    <lineage>
        <taxon>Eukaryota</taxon>
        <taxon>Viridiplantae</taxon>
        <taxon>Streptophyta</taxon>
        <taxon>Embryophyta</taxon>
        <taxon>Tracheophyta</taxon>
        <taxon>Spermatophyta</taxon>
        <taxon>Magnoliopsida</taxon>
        <taxon>eudicotyledons</taxon>
        <taxon>Gunneridae</taxon>
        <taxon>Pentapetalae</taxon>
        <taxon>rosids</taxon>
        <taxon>fabids</taxon>
        <taxon>Malpighiales</taxon>
        <taxon>Salicaceae</taxon>
        <taxon>Saliceae</taxon>
        <taxon>Populus</taxon>
    </lineage>
</organism>